<proteinExistence type="predicted"/>
<reference evidence="2" key="1">
    <citation type="journal article" date="2019" name="Int. J. Syst. Evol. Microbiol.">
        <title>The Global Catalogue of Microorganisms (GCM) 10K type strain sequencing project: providing services to taxonomists for standard genome sequencing and annotation.</title>
        <authorList>
            <consortium name="The Broad Institute Genomics Platform"/>
            <consortium name="The Broad Institute Genome Sequencing Center for Infectious Disease"/>
            <person name="Wu L."/>
            <person name="Ma J."/>
        </authorList>
    </citation>
    <scope>NUCLEOTIDE SEQUENCE [LARGE SCALE GENOMIC DNA]</scope>
    <source>
        <strain evidence="2">CECT 7806</strain>
    </source>
</reference>
<protein>
    <submittedName>
        <fullName evidence="1">Uncharacterized protein</fullName>
    </submittedName>
</protein>
<dbReference type="Proteomes" id="UP001244297">
    <property type="component" value="Unassembled WGS sequence"/>
</dbReference>
<evidence type="ECO:0000313" key="1">
    <source>
        <dbReference type="EMBL" id="MDN3573154.1"/>
    </source>
</evidence>
<accession>A0ABT8ATM8</accession>
<keyword evidence="2" id="KW-1185">Reference proteome</keyword>
<dbReference type="EMBL" id="JAUFPT010000068">
    <property type="protein sequence ID" value="MDN3573154.1"/>
    <property type="molecule type" value="Genomic_DNA"/>
</dbReference>
<evidence type="ECO:0000313" key="2">
    <source>
        <dbReference type="Proteomes" id="UP001244297"/>
    </source>
</evidence>
<dbReference type="RefSeq" id="WP_238291427.1">
    <property type="nucleotide sequence ID" value="NZ_BPQS01000038.1"/>
</dbReference>
<gene>
    <name evidence="1" type="ORF">QWZ18_21330</name>
</gene>
<comment type="caution">
    <text evidence="1">The sequence shown here is derived from an EMBL/GenBank/DDBJ whole genome shotgun (WGS) entry which is preliminary data.</text>
</comment>
<name>A0ABT8ATM8_9HYPH</name>
<organism evidence="1 2">
    <name type="scientific">Methylobacterium longum</name>
    <dbReference type="NCBI Taxonomy" id="767694"/>
    <lineage>
        <taxon>Bacteria</taxon>
        <taxon>Pseudomonadati</taxon>
        <taxon>Pseudomonadota</taxon>
        <taxon>Alphaproteobacteria</taxon>
        <taxon>Hyphomicrobiales</taxon>
        <taxon>Methylobacteriaceae</taxon>
        <taxon>Methylobacterium</taxon>
    </lineage>
</organism>
<sequence length="53" mass="5724">MSTLKDRAAARVVLVPEAVVPGYREAMARLPRVQITKHRPSADRDLPAVGSLG</sequence>